<dbReference type="EC" id="3.5.1.4" evidence="2"/>
<feature type="domain" description="Amidase" evidence="1">
    <location>
        <begin position="22"/>
        <end position="435"/>
    </location>
</feature>
<dbReference type="InterPro" id="IPR036928">
    <property type="entry name" value="AS_sf"/>
</dbReference>
<keyword evidence="3" id="KW-1185">Reference proteome</keyword>
<keyword evidence="2" id="KW-0378">Hydrolase</keyword>
<reference evidence="2" key="1">
    <citation type="submission" date="2019-03" db="EMBL/GenBank/DDBJ databases">
        <title>Afifella sp. nov., isolated from activated sludge.</title>
        <authorList>
            <person name="Li Q."/>
            <person name="Liu Y."/>
        </authorList>
    </citation>
    <scope>NUCLEOTIDE SEQUENCE</scope>
    <source>
        <strain evidence="2">L72</strain>
    </source>
</reference>
<sequence>MQPTLQELAAGLEAGRLTSRGLVEACFARIADEDGEGARVFTRTHRAAALAAADAMDGLRRAGLAPSAYAGIPISVKDLFDLAGEPTPAGSKILADAAPAEADAPAIARLRRAGFVVVGRTNMTEFAFSGLGLNPHYGTPLNPYDRAVGRIPGGSTSGGAVSVTDGMAHGAIGTDTGGSCRIPAAMTGLVGFKPTAARVPLAGAFPLSPSLDSVGPLTRTVACAAALDAVMAGAEPDFAPREDLAGLRLAVPQTLVLQGMDQKVADDFDRALSKLARAGARVVEIDLAAVADMLEINAKGGFPAAEAFAAHRSLIAEKADGYDPRVLLRIRRGEAQTAADYIDLLAARRRYREKVLAGFAAFDALVFPTVPIVAPTIAELEDDQAFTAVNLLVLRNPTVVNMIDACAVSVPMHEAGTAPTGLMLVGRPSEDGALLAQAAAAEAVLSPRI</sequence>
<dbReference type="SUPFAM" id="SSF75304">
    <property type="entry name" value="Amidase signature (AS) enzymes"/>
    <property type="match status" value="1"/>
</dbReference>
<accession>A0A964T634</accession>
<dbReference type="Proteomes" id="UP000773614">
    <property type="component" value="Unassembled WGS sequence"/>
</dbReference>
<proteinExistence type="predicted"/>
<dbReference type="OrthoDB" id="9811471at2"/>
<dbReference type="AlphaFoldDB" id="A0A964T634"/>
<dbReference type="NCBIfam" id="NF005460">
    <property type="entry name" value="PRK07056.1"/>
    <property type="match status" value="1"/>
</dbReference>
<comment type="caution">
    <text evidence="2">The sequence shown here is derived from an EMBL/GenBank/DDBJ whole genome shotgun (WGS) entry which is preliminary data.</text>
</comment>
<dbReference type="RefSeq" id="WP_161141455.1">
    <property type="nucleotide sequence ID" value="NZ_SPKJ01000060.1"/>
</dbReference>
<dbReference type="PANTHER" id="PTHR11895">
    <property type="entry name" value="TRANSAMIDASE"/>
    <property type="match status" value="1"/>
</dbReference>
<evidence type="ECO:0000313" key="3">
    <source>
        <dbReference type="Proteomes" id="UP000773614"/>
    </source>
</evidence>
<dbReference type="Pfam" id="PF01425">
    <property type="entry name" value="Amidase"/>
    <property type="match status" value="1"/>
</dbReference>
<protein>
    <submittedName>
        <fullName evidence="2">Amidase</fullName>
        <ecNumber evidence="2">3.5.1.4</ecNumber>
    </submittedName>
</protein>
<name>A0A964T634_9HYPH</name>
<dbReference type="Gene3D" id="3.90.1300.10">
    <property type="entry name" value="Amidase signature (AS) domain"/>
    <property type="match status" value="1"/>
</dbReference>
<dbReference type="InterPro" id="IPR023631">
    <property type="entry name" value="Amidase_dom"/>
</dbReference>
<dbReference type="InterPro" id="IPR000120">
    <property type="entry name" value="Amidase"/>
</dbReference>
<dbReference type="PANTHER" id="PTHR11895:SF176">
    <property type="entry name" value="AMIDASE AMID-RELATED"/>
    <property type="match status" value="1"/>
</dbReference>
<dbReference type="EMBL" id="SPKJ01000060">
    <property type="protein sequence ID" value="MYZ49110.1"/>
    <property type="molecule type" value="Genomic_DNA"/>
</dbReference>
<dbReference type="GO" id="GO:0004040">
    <property type="term" value="F:amidase activity"/>
    <property type="evidence" value="ECO:0007669"/>
    <property type="project" value="UniProtKB-EC"/>
</dbReference>
<evidence type="ECO:0000259" key="1">
    <source>
        <dbReference type="Pfam" id="PF01425"/>
    </source>
</evidence>
<organism evidence="2 3">
    <name type="scientific">Propylenella binzhouense</name>
    <dbReference type="NCBI Taxonomy" id="2555902"/>
    <lineage>
        <taxon>Bacteria</taxon>
        <taxon>Pseudomonadati</taxon>
        <taxon>Pseudomonadota</taxon>
        <taxon>Alphaproteobacteria</taxon>
        <taxon>Hyphomicrobiales</taxon>
        <taxon>Propylenellaceae</taxon>
        <taxon>Propylenella</taxon>
    </lineage>
</organism>
<evidence type="ECO:0000313" key="2">
    <source>
        <dbReference type="EMBL" id="MYZ49110.1"/>
    </source>
</evidence>
<gene>
    <name evidence="2" type="ORF">E4O86_15455</name>
</gene>